<evidence type="ECO:0000313" key="2">
    <source>
        <dbReference type="EMBL" id="AAX95148.1"/>
    </source>
</evidence>
<dbReference type="PANTHER" id="PTHR48258:SF9">
    <property type="entry name" value="OS01G0348150 PROTEIN"/>
    <property type="match status" value="1"/>
</dbReference>
<reference evidence="3" key="2">
    <citation type="journal article" date="2008" name="Nucleic Acids Res.">
        <title>The rice annotation project database (RAP-DB): 2008 update.</title>
        <authorList>
            <consortium name="The rice annotation project (RAP)"/>
        </authorList>
    </citation>
    <scope>GENOME REANNOTATION</scope>
    <source>
        <strain evidence="3">cv. Nipponbare</strain>
    </source>
</reference>
<sequence>MSILKGYVRNRAHPEGSMIEGYTTEEVVECCIDYLKDGKAIGLPVPRHEGRISGKGTKEKKRIHDNDYKKVKDAHFTVLQQLAIVEPYIEQHLHELQATNVGRSNAWIMKKHKHHFTEWFKKDIVISGKQRILGVDDVKDVEAYNQYENMTLFTDFRNKILRVKESIGESPKPYMRNEGVGKSVRC</sequence>
<dbReference type="PANTHER" id="PTHR48258">
    <property type="entry name" value="DUF4218 DOMAIN-CONTAINING PROTEIN-RELATED"/>
    <property type="match status" value="1"/>
</dbReference>
<dbReference type="EMBL" id="AC135503">
    <property type="protein sequence ID" value="AAX95148.1"/>
    <property type="molecule type" value="Genomic_DNA"/>
</dbReference>
<proteinExistence type="predicted"/>
<organism evidence="2 3">
    <name type="scientific">Oryza sativa subsp. japonica</name>
    <name type="common">Rice</name>
    <dbReference type="NCBI Taxonomy" id="39947"/>
    <lineage>
        <taxon>Eukaryota</taxon>
        <taxon>Viridiplantae</taxon>
        <taxon>Streptophyta</taxon>
        <taxon>Embryophyta</taxon>
        <taxon>Tracheophyta</taxon>
        <taxon>Spermatophyta</taxon>
        <taxon>Magnoliopsida</taxon>
        <taxon>Liliopsida</taxon>
        <taxon>Poales</taxon>
        <taxon>Poaceae</taxon>
        <taxon>BOP clade</taxon>
        <taxon>Oryzoideae</taxon>
        <taxon>Oryzeae</taxon>
        <taxon>Oryzinae</taxon>
        <taxon>Oryza</taxon>
        <taxon>Oryza sativa</taxon>
    </lineage>
</organism>
<dbReference type="AlphaFoldDB" id="Q2R7X0"/>
<protein>
    <submittedName>
        <fullName evidence="2">Transposon protein, putative, CACTA, En/Spm sub-class</fullName>
    </submittedName>
</protein>
<name>Q2R7X0_ORYSJ</name>
<dbReference type="Pfam" id="PF13960">
    <property type="entry name" value="DUF4218"/>
    <property type="match status" value="1"/>
</dbReference>
<feature type="domain" description="DUF4218" evidence="1">
    <location>
        <begin position="2"/>
        <end position="37"/>
    </location>
</feature>
<dbReference type="Proteomes" id="UP000000763">
    <property type="component" value="Chromosome 11"/>
</dbReference>
<reference evidence="3" key="1">
    <citation type="journal article" date="2005" name="Nature">
        <title>The map-based sequence of the rice genome.</title>
        <authorList>
            <consortium name="International rice genome sequencing project (IRGSP)"/>
            <person name="Matsumoto T."/>
            <person name="Wu J."/>
            <person name="Kanamori H."/>
            <person name="Katayose Y."/>
            <person name="Fujisawa M."/>
            <person name="Namiki N."/>
            <person name="Mizuno H."/>
            <person name="Yamamoto K."/>
            <person name="Antonio B.A."/>
            <person name="Baba T."/>
            <person name="Sakata K."/>
            <person name="Nagamura Y."/>
            <person name="Aoki H."/>
            <person name="Arikawa K."/>
            <person name="Arita K."/>
            <person name="Bito T."/>
            <person name="Chiden Y."/>
            <person name="Fujitsuka N."/>
            <person name="Fukunaka R."/>
            <person name="Hamada M."/>
            <person name="Harada C."/>
            <person name="Hayashi A."/>
            <person name="Hijishita S."/>
            <person name="Honda M."/>
            <person name="Hosokawa S."/>
            <person name="Ichikawa Y."/>
            <person name="Idonuma A."/>
            <person name="Iijima M."/>
            <person name="Ikeda M."/>
            <person name="Ikeno M."/>
            <person name="Ito K."/>
            <person name="Ito S."/>
            <person name="Ito T."/>
            <person name="Ito Y."/>
            <person name="Ito Y."/>
            <person name="Iwabuchi A."/>
            <person name="Kamiya K."/>
            <person name="Karasawa W."/>
            <person name="Kurita K."/>
            <person name="Katagiri S."/>
            <person name="Kikuta A."/>
            <person name="Kobayashi H."/>
            <person name="Kobayashi N."/>
            <person name="Machita K."/>
            <person name="Maehara T."/>
            <person name="Masukawa M."/>
            <person name="Mizubayashi T."/>
            <person name="Mukai Y."/>
            <person name="Nagasaki H."/>
            <person name="Nagata Y."/>
            <person name="Naito S."/>
            <person name="Nakashima M."/>
            <person name="Nakama Y."/>
            <person name="Nakamichi Y."/>
            <person name="Nakamura M."/>
            <person name="Meguro A."/>
            <person name="Negishi M."/>
            <person name="Ohta I."/>
            <person name="Ohta T."/>
            <person name="Okamoto M."/>
            <person name="Ono N."/>
            <person name="Saji S."/>
            <person name="Sakaguchi M."/>
            <person name="Sakai K."/>
            <person name="Shibata M."/>
            <person name="Shimokawa T."/>
            <person name="Song J."/>
            <person name="Takazaki Y."/>
            <person name="Terasawa K."/>
            <person name="Tsugane M."/>
            <person name="Tsuji K."/>
            <person name="Ueda S."/>
            <person name="Waki K."/>
            <person name="Yamagata H."/>
            <person name="Yamamoto M."/>
            <person name="Yamamoto S."/>
            <person name="Yamane H."/>
            <person name="Yoshiki S."/>
            <person name="Yoshihara R."/>
            <person name="Yukawa K."/>
            <person name="Zhong H."/>
            <person name="Yano M."/>
            <person name="Yuan Q."/>
            <person name="Ouyang S."/>
            <person name="Liu J."/>
            <person name="Jones K.M."/>
            <person name="Gansberger K."/>
            <person name="Moffat K."/>
            <person name="Hill J."/>
            <person name="Bera J."/>
            <person name="Fadrosh D."/>
            <person name="Jin S."/>
            <person name="Johri S."/>
            <person name="Kim M."/>
            <person name="Overton L."/>
            <person name="Reardon M."/>
            <person name="Tsitrin T."/>
            <person name="Vuong H."/>
            <person name="Weaver B."/>
            <person name="Ciecko A."/>
            <person name="Tallon L."/>
            <person name="Jackson J."/>
            <person name="Pai G."/>
            <person name="Aken S.V."/>
            <person name="Utterback T."/>
            <person name="Reidmuller S."/>
            <person name="Feldblyum T."/>
            <person name="Hsiao J."/>
            <person name="Zismann V."/>
            <person name="Iobst S."/>
            <person name="de Vazeille A.R."/>
            <person name="Buell C.R."/>
            <person name="Ying K."/>
            <person name="Li Y."/>
            <person name="Lu T."/>
            <person name="Huang Y."/>
            <person name="Zhao Q."/>
            <person name="Feng Q."/>
            <person name="Zhang L."/>
            <person name="Zhu J."/>
            <person name="Weng Q."/>
            <person name="Mu J."/>
            <person name="Lu Y."/>
            <person name="Fan D."/>
            <person name="Liu Y."/>
            <person name="Guan J."/>
            <person name="Zhang Y."/>
            <person name="Yu S."/>
            <person name="Liu X."/>
            <person name="Zhang Y."/>
            <person name="Hong G."/>
            <person name="Han B."/>
            <person name="Choisne N."/>
            <person name="Demange N."/>
            <person name="Orjeda G."/>
            <person name="Samain S."/>
            <person name="Cattolico L."/>
            <person name="Pelletier E."/>
            <person name="Couloux A."/>
            <person name="Segurens B."/>
            <person name="Wincker P."/>
            <person name="D'Hont A."/>
            <person name="Scarpelli C."/>
            <person name="Weissenbach J."/>
            <person name="Salanoubat M."/>
            <person name="Quetier F."/>
            <person name="Yu Y."/>
            <person name="Kim H.R."/>
            <person name="Rambo T."/>
            <person name="Currie J."/>
            <person name="Collura K."/>
            <person name="Luo M."/>
            <person name="Yang T."/>
            <person name="Ammiraju J.S.S."/>
            <person name="Engler F."/>
            <person name="Soderlund C."/>
            <person name="Wing R.A."/>
            <person name="Palmer L.E."/>
            <person name="de la Bastide M."/>
            <person name="Spiegel L."/>
            <person name="Nascimento L."/>
            <person name="Zutavern T."/>
            <person name="O'Shaughnessy A."/>
            <person name="Dike S."/>
            <person name="Dedhia N."/>
            <person name="Preston R."/>
            <person name="Balija V."/>
            <person name="McCombie W.R."/>
            <person name="Chow T."/>
            <person name="Chen H."/>
            <person name="Chung M."/>
            <person name="Chen C."/>
            <person name="Shaw J."/>
            <person name="Wu H."/>
            <person name="Hsiao K."/>
            <person name="Chao Y."/>
            <person name="Chu M."/>
            <person name="Cheng C."/>
            <person name="Hour A."/>
            <person name="Lee P."/>
            <person name="Lin S."/>
            <person name="Lin Y."/>
            <person name="Liou J."/>
            <person name="Liu S."/>
            <person name="Hsing Y."/>
            <person name="Raghuvanshi S."/>
            <person name="Mohanty A."/>
            <person name="Bharti A.K."/>
            <person name="Gaur A."/>
            <person name="Gupta V."/>
            <person name="Kumar D."/>
            <person name="Ravi V."/>
            <person name="Vij S."/>
            <person name="Kapur A."/>
            <person name="Khurana P."/>
            <person name="Khurana P."/>
            <person name="Khurana J.P."/>
            <person name="Tyagi A.K."/>
            <person name="Gaikwad K."/>
            <person name="Singh A."/>
            <person name="Dalal V."/>
            <person name="Srivastava S."/>
            <person name="Dixit A."/>
            <person name="Pal A.K."/>
            <person name="Ghazi I.A."/>
            <person name="Yadav M."/>
            <person name="Pandit A."/>
            <person name="Bhargava A."/>
            <person name="Sureshbabu K."/>
            <person name="Batra K."/>
            <person name="Sharma T.R."/>
            <person name="Mohapatra T."/>
            <person name="Singh N.K."/>
            <person name="Messing J."/>
            <person name="Nelson A.B."/>
            <person name="Fuks G."/>
            <person name="Kavchok S."/>
            <person name="Keizer G."/>
            <person name="Linton E."/>
            <person name="Llaca V."/>
            <person name="Song R."/>
            <person name="Tanyolac B."/>
            <person name="Young S."/>
            <person name="Ho-Il K."/>
            <person name="Hahn J.H."/>
            <person name="Sangsakoo G."/>
            <person name="Vanavichit A."/>
            <person name="de Mattos Luiz.A.T."/>
            <person name="Zimmer P.D."/>
            <person name="Malone G."/>
            <person name="Dellagostin O."/>
            <person name="de Oliveira A.C."/>
            <person name="Bevan M."/>
            <person name="Bancroft I."/>
            <person name="Minx P."/>
            <person name="Cordum H."/>
            <person name="Wilson R."/>
            <person name="Cheng Z."/>
            <person name="Jin W."/>
            <person name="Jiang J."/>
            <person name="Leong S.A."/>
            <person name="Iwama H."/>
            <person name="Gojobori T."/>
            <person name="Itoh T."/>
            <person name="Niimura Y."/>
            <person name="Fujii Y."/>
            <person name="Habara T."/>
            <person name="Sakai H."/>
            <person name="Sato Y."/>
            <person name="Wilson G."/>
            <person name="Kumar K."/>
            <person name="McCouch S."/>
            <person name="Juretic N."/>
            <person name="Hoen D."/>
            <person name="Wright S."/>
            <person name="Bruskiewich R."/>
            <person name="Bureau T."/>
            <person name="Miyao A."/>
            <person name="Hirochika H."/>
            <person name="Nishikawa T."/>
            <person name="Kadowaki K."/>
            <person name="Sugiura M."/>
            <person name="Burr B."/>
            <person name="Sasaki T."/>
        </authorList>
    </citation>
    <scope>NUCLEOTIDE SEQUENCE [LARGE SCALE GENOMIC DNA]</scope>
    <source>
        <strain evidence="3">cv. Nipponbare</strain>
    </source>
</reference>
<dbReference type="InterPro" id="IPR025452">
    <property type="entry name" value="DUF4218"/>
</dbReference>
<gene>
    <name evidence="2" type="ordered locus">LOC_Os11g14660</name>
</gene>
<evidence type="ECO:0000259" key="1">
    <source>
        <dbReference type="Pfam" id="PF13960"/>
    </source>
</evidence>
<evidence type="ECO:0000313" key="3">
    <source>
        <dbReference type="Proteomes" id="UP000000763"/>
    </source>
</evidence>
<accession>Q2R7X0</accession>